<dbReference type="Gene3D" id="2.30.170.40">
    <property type="entry name" value="Ribosomal protein L28/L24"/>
    <property type="match status" value="1"/>
</dbReference>
<dbReference type="GO" id="GO:0022625">
    <property type="term" value="C:cytosolic large ribosomal subunit"/>
    <property type="evidence" value="ECO:0007669"/>
    <property type="project" value="TreeGrafter"/>
</dbReference>
<evidence type="ECO:0000313" key="7">
    <source>
        <dbReference type="Proteomes" id="UP000251075"/>
    </source>
</evidence>
<gene>
    <name evidence="5" type="primary">rpmB</name>
    <name evidence="6" type="ORF">CU669_10135</name>
</gene>
<dbReference type="SUPFAM" id="SSF143800">
    <property type="entry name" value="L28p-like"/>
    <property type="match status" value="1"/>
</dbReference>
<evidence type="ECO:0000256" key="2">
    <source>
        <dbReference type="ARBA" id="ARBA00022980"/>
    </source>
</evidence>
<dbReference type="InterPro" id="IPR034704">
    <property type="entry name" value="Ribosomal_bL28/bL31-like_sf"/>
</dbReference>
<dbReference type="NCBIfam" id="TIGR00009">
    <property type="entry name" value="L28"/>
    <property type="match status" value="1"/>
</dbReference>
<dbReference type="Pfam" id="PF00830">
    <property type="entry name" value="Ribosomal_L28"/>
    <property type="match status" value="1"/>
</dbReference>
<evidence type="ECO:0000256" key="3">
    <source>
        <dbReference type="ARBA" id="ARBA00023274"/>
    </source>
</evidence>
<comment type="caution">
    <text evidence="6">The sequence shown here is derived from an EMBL/GenBank/DDBJ whole genome shotgun (WGS) entry which is preliminary data.</text>
</comment>
<dbReference type="RefSeq" id="WP_112144282.1">
    <property type="nucleotide sequence ID" value="NZ_PGTO01000006.1"/>
</dbReference>
<keyword evidence="2 5" id="KW-0689">Ribosomal protein</keyword>
<evidence type="ECO:0000256" key="4">
    <source>
        <dbReference type="ARBA" id="ARBA00035174"/>
    </source>
</evidence>
<dbReference type="GO" id="GO:0003735">
    <property type="term" value="F:structural constituent of ribosome"/>
    <property type="evidence" value="ECO:0007669"/>
    <property type="project" value="InterPro"/>
</dbReference>
<keyword evidence="3 5" id="KW-0687">Ribonucleoprotein</keyword>
<comment type="similarity">
    <text evidence="1 5">Belongs to the bacterial ribosomal protein bL28 family.</text>
</comment>
<name>A0A364NY85_9PROT</name>
<dbReference type="OrthoDB" id="9805609at2"/>
<reference evidence="6 7" key="1">
    <citation type="submission" date="2017-11" db="EMBL/GenBank/DDBJ databases">
        <title>Draft genome sequence of magnetotactic bacterium Magnetospirillum kuznetsovii LBB-42.</title>
        <authorList>
            <person name="Grouzdev D.S."/>
            <person name="Rysina M.S."/>
            <person name="Baslerov R.V."/>
            <person name="Koziaeva V."/>
        </authorList>
    </citation>
    <scope>NUCLEOTIDE SEQUENCE [LARGE SCALE GENOMIC DNA]</scope>
    <source>
        <strain evidence="6 7">LBB-42</strain>
    </source>
</reference>
<dbReference type="InterPro" id="IPR001383">
    <property type="entry name" value="Ribosomal_bL28_bact-type"/>
</dbReference>
<dbReference type="AlphaFoldDB" id="A0A364NY85"/>
<organism evidence="6 7">
    <name type="scientific">Paramagnetospirillum kuznetsovii</name>
    <dbReference type="NCBI Taxonomy" id="2053833"/>
    <lineage>
        <taxon>Bacteria</taxon>
        <taxon>Pseudomonadati</taxon>
        <taxon>Pseudomonadota</taxon>
        <taxon>Alphaproteobacteria</taxon>
        <taxon>Rhodospirillales</taxon>
        <taxon>Magnetospirillaceae</taxon>
        <taxon>Paramagnetospirillum</taxon>
    </lineage>
</organism>
<dbReference type="EMBL" id="PGTO01000006">
    <property type="protein sequence ID" value="RAU22044.1"/>
    <property type="molecule type" value="Genomic_DNA"/>
</dbReference>
<sequence length="100" mass="10767">MARRCAITGKGVLTGNNVSHANNRTRRRFLPNLQEASLVSDALGHAVRMRLSTNGLKTVEHNGGIDAYLLSVSDSKLSAEARRLKKSILRALASKQANAA</sequence>
<dbReference type="PANTHER" id="PTHR13528:SF2">
    <property type="entry name" value="LARGE RIBOSOMAL SUBUNIT PROTEIN BL28M"/>
    <property type="match status" value="1"/>
</dbReference>
<proteinExistence type="inferred from homology"/>
<evidence type="ECO:0000256" key="1">
    <source>
        <dbReference type="ARBA" id="ARBA00008760"/>
    </source>
</evidence>
<evidence type="ECO:0000256" key="5">
    <source>
        <dbReference type="HAMAP-Rule" id="MF_00373"/>
    </source>
</evidence>
<dbReference type="PANTHER" id="PTHR13528">
    <property type="entry name" value="39S RIBOSOMAL PROTEIN L28, MITOCHONDRIAL"/>
    <property type="match status" value="1"/>
</dbReference>
<evidence type="ECO:0000313" key="6">
    <source>
        <dbReference type="EMBL" id="RAU22044.1"/>
    </source>
</evidence>
<protein>
    <recommendedName>
        <fullName evidence="4 5">Large ribosomal subunit protein bL28</fullName>
    </recommendedName>
</protein>
<dbReference type="Proteomes" id="UP000251075">
    <property type="component" value="Unassembled WGS sequence"/>
</dbReference>
<keyword evidence="7" id="KW-1185">Reference proteome</keyword>
<accession>A0A364NY85</accession>
<dbReference type="HAMAP" id="MF_00373">
    <property type="entry name" value="Ribosomal_bL28"/>
    <property type="match status" value="1"/>
</dbReference>
<dbReference type="InterPro" id="IPR037147">
    <property type="entry name" value="Ribosomal_bL28_sf"/>
</dbReference>
<dbReference type="GO" id="GO:0006412">
    <property type="term" value="P:translation"/>
    <property type="evidence" value="ECO:0007669"/>
    <property type="project" value="UniProtKB-UniRule"/>
</dbReference>
<dbReference type="InterPro" id="IPR026569">
    <property type="entry name" value="Ribosomal_bL28"/>
</dbReference>